<evidence type="ECO:0000256" key="1">
    <source>
        <dbReference type="SAM" id="SignalP"/>
    </source>
</evidence>
<reference evidence="2" key="1">
    <citation type="submission" date="2022-01" db="EMBL/GenBank/DDBJ databases">
        <authorList>
            <person name="King R."/>
        </authorList>
    </citation>
    <scope>NUCLEOTIDE SEQUENCE</scope>
</reference>
<evidence type="ECO:0000313" key="3">
    <source>
        <dbReference type="Proteomes" id="UP001152799"/>
    </source>
</evidence>
<protein>
    <submittedName>
        <fullName evidence="2">Uncharacterized protein</fullName>
    </submittedName>
</protein>
<gene>
    <name evidence="2" type="ORF">CEUTPL_LOCUS5888</name>
</gene>
<feature type="signal peptide" evidence="1">
    <location>
        <begin position="1"/>
        <end position="17"/>
    </location>
</feature>
<organism evidence="2 3">
    <name type="scientific">Ceutorhynchus assimilis</name>
    <name type="common">cabbage seed weevil</name>
    <dbReference type="NCBI Taxonomy" id="467358"/>
    <lineage>
        <taxon>Eukaryota</taxon>
        <taxon>Metazoa</taxon>
        <taxon>Ecdysozoa</taxon>
        <taxon>Arthropoda</taxon>
        <taxon>Hexapoda</taxon>
        <taxon>Insecta</taxon>
        <taxon>Pterygota</taxon>
        <taxon>Neoptera</taxon>
        <taxon>Endopterygota</taxon>
        <taxon>Coleoptera</taxon>
        <taxon>Polyphaga</taxon>
        <taxon>Cucujiformia</taxon>
        <taxon>Curculionidae</taxon>
        <taxon>Ceutorhynchinae</taxon>
        <taxon>Ceutorhynchus</taxon>
    </lineage>
</organism>
<keyword evidence="3" id="KW-1185">Reference proteome</keyword>
<sequence length="598" mass="62680">MFIKIMFLLPMVALSSTLVMPINKVAPALKQSDVLEKSSVLEQTTVDEVCESDGAVVEGETCDSDGPVDNLLVNLELELDLNGLLSNIICILGGVLGSILKKGHPIDPAMMLARKDGNDGKLVDLELGVDLNGLLSDILCLLSSLLGSILKKGEPIDPAMMLARKDVSGGDLVDLGLNVDSSSLSCLLGNILCLLSGLLGNILKTHPIDQDVLLRGGLSSNSLRSDNVPLVDLSVLAILEGLLYSTIDAEVAGENGLLDANVVAILDHLLALVVSINVKGHPVNLAAAELGRKLFDGIAEKNVAKVMPINKVAPALKQSDVLEKSSVLEQTTVDEVCESDGAVVEGETCDSDGPVDNLLVNLELELDLNGLLSNIICILGGVLGTILKKGHPIDPAMMLARNDRTDGKLVDLNLGVDLNGLLSDILCLLSSLLGSILKKGQPIDPTMMLARKDVSGGELVDLGLNVDSSSLSCLLGNILCLLSGLLGNILKTHPIDQDVLMRGGLSSNSLKSDNVPLVDLSVLAVLEGLLYSTIDAEVAGENGLLDANVVAILDHLLALVVSINVKGHPVNLAAAELERKLFDGIAEKNVANVQLTKS</sequence>
<name>A0A9P0DIB9_9CUCU</name>
<evidence type="ECO:0000313" key="2">
    <source>
        <dbReference type="EMBL" id="CAH1127077.1"/>
    </source>
</evidence>
<dbReference type="EMBL" id="OU892278">
    <property type="protein sequence ID" value="CAH1127077.1"/>
    <property type="molecule type" value="Genomic_DNA"/>
</dbReference>
<keyword evidence="1" id="KW-0732">Signal</keyword>
<dbReference type="AlphaFoldDB" id="A0A9P0DIB9"/>
<accession>A0A9P0DIB9</accession>
<proteinExistence type="predicted"/>
<feature type="chain" id="PRO_5040186753" evidence="1">
    <location>
        <begin position="18"/>
        <end position="598"/>
    </location>
</feature>
<dbReference type="Proteomes" id="UP001152799">
    <property type="component" value="Chromosome 2"/>
</dbReference>